<dbReference type="Gene3D" id="2.60.40.10">
    <property type="entry name" value="Immunoglobulins"/>
    <property type="match status" value="2"/>
</dbReference>
<dbReference type="Pfam" id="PF02836">
    <property type="entry name" value="Glyco_hydro_2_C"/>
    <property type="match status" value="1"/>
</dbReference>
<dbReference type="PROSITE" id="PS51257">
    <property type="entry name" value="PROKAR_LIPOPROTEIN"/>
    <property type="match status" value="1"/>
</dbReference>
<dbReference type="Gene3D" id="2.60.120.260">
    <property type="entry name" value="Galactose-binding domain-like"/>
    <property type="match status" value="1"/>
</dbReference>
<dbReference type="Pfam" id="PF02929">
    <property type="entry name" value="Bgal_small_N"/>
    <property type="match status" value="1"/>
</dbReference>
<proteinExistence type="inferred from homology"/>
<evidence type="ECO:0000256" key="3">
    <source>
        <dbReference type="ARBA" id="ARBA00007401"/>
    </source>
</evidence>
<keyword evidence="13" id="KW-1185">Reference proteome</keyword>
<dbReference type="SMART" id="SM01038">
    <property type="entry name" value="Bgal_small_N"/>
    <property type="match status" value="1"/>
</dbReference>
<dbReference type="Pfam" id="PF16353">
    <property type="entry name" value="LacZ_4"/>
    <property type="match status" value="1"/>
</dbReference>
<dbReference type="InterPro" id="IPR011013">
    <property type="entry name" value="Gal_mutarotase_sf_dom"/>
</dbReference>
<dbReference type="InterPro" id="IPR023230">
    <property type="entry name" value="Glyco_hydro_2_CS"/>
</dbReference>
<evidence type="ECO:0000256" key="10">
    <source>
        <dbReference type="SAM" id="SignalP"/>
    </source>
</evidence>
<dbReference type="InterPro" id="IPR004199">
    <property type="entry name" value="B-gal_small/dom_5"/>
</dbReference>
<dbReference type="InterPro" id="IPR006104">
    <property type="entry name" value="Glyco_hydro_2_N"/>
</dbReference>
<keyword evidence="10" id="KW-0732">Signal</keyword>
<evidence type="ECO:0000259" key="11">
    <source>
        <dbReference type="SMART" id="SM01038"/>
    </source>
</evidence>
<dbReference type="InterPro" id="IPR036156">
    <property type="entry name" value="Beta-gal/glucu_dom_sf"/>
</dbReference>
<gene>
    <name evidence="12" type="primary">lacZ_2</name>
    <name evidence="12" type="ORF">Pla111_31370</name>
</gene>
<reference evidence="12 13" key="1">
    <citation type="submission" date="2019-02" db="EMBL/GenBank/DDBJ databases">
        <title>Deep-cultivation of Planctomycetes and their phenomic and genomic characterization uncovers novel biology.</title>
        <authorList>
            <person name="Wiegand S."/>
            <person name="Jogler M."/>
            <person name="Boedeker C."/>
            <person name="Pinto D."/>
            <person name="Vollmers J."/>
            <person name="Rivas-Marin E."/>
            <person name="Kohn T."/>
            <person name="Peeters S.H."/>
            <person name="Heuer A."/>
            <person name="Rast P."/>
            <person name="Oberbeckmann S."/>
            <person name="Bunk B."/>
            <person name="Jeske O."/>
            <person name="Meyerdierks A."/>
            <person name="Storesund J.E."/>
            <person name="Kallscheuer N."/>
            <person name="Luecker S."/>
            <person name="Lage O.M."/>
            <person name="Pohl T."/>
            <person name="Merkel B.J."/>
            <person name="Hornburger P."/>
            <person name="Mueller R.-W."/>
            <person name="Bruemmer F."/>
            <person name="Labrenz M."/>
            <person name="Spormann A.M."/>
            <person name="Op Den Camp H."/>
            <person name="Overmann J."/>
            <person name="Amann R."/>
            <person name="Jetten M.S.M."/>
            <person name="Mascher T."/>
            <person name="Medema M.H."/>
            <person name="Devos D.P."/>
            <person name="Kaster A.-K."/>
            <person name="Ovreas L."/>
            <person name="Rohde M."/>
            <person name="Galperin M.Y."/>
            <person name="Jogler C."/>
        </authorList>
    </citation>
    <scope>NUCLEOTIDE SEQUENCE [LARGE SCALE GENOMIC DNA]</scope>
    <source>
        <strain evidence="12 13">Pla111</strain>
    </source>
</reference>
<dbReference type="PRINTS" id="PR00132">
    <property type="entry name" value="GLHYDRLASE2"/>
</dbReference>
<evidence type="ECO:0000313" key="12">
    <source>
        <dbReference type="EMBL" id="TWT41422.1"/>
    </source>
</evidence>
<dbReference type="Gene3D" id="2.70.98.10">
    <property type="match status" value="1"/>
</dbReference>
<evidence type="ECO:0000256" key="9">
    <source>
        <dbReference type="RuleBase" id="RU361154"/>
    </source>
</evidence>
<dbReference type="Pfam" id="PF02837">
    <property type="entry name" value="Glyco_hydro_2_N"/>
    <property type="match status" value="1"/>
</dbReference>
<dbReference type="InterPro" id="IPR014718">
    <property type="entry name" value="GH-type_carb-bd"/>
</dbReference>
<dbReference type="InterPro" id="IPR008979">
    <property type="entry name" value="Galactose-bd-like_sf"/>
</dbReference>
<dbReference type="FunFam" id="3.20.20.80:FF:000018">
    <property type="entry name" value="Beta-galactosidase"/>
    <property type="match status" value="1"/>
</dbReference>
<protein>
    <recommendedName>
        <fullName evidence="5 9">Beta-galactosidase</fullName>
        <ecNumber evidence="4 9">3.2.1.23</ecNumber>
    </recommendedName>
    <alternativeName>
        <fullName evidence="8 9">Lactase</fullName>
    </alternativeName>
</protein>
<dbReference type="InterPro" id="IPR032312">
    <property type="entry name" value="LacZ_4"/>
</dbReference>
<dbReference type="EC" id="3.2.1.23" evidence="4 9"/>
<dbReference type="GO" id="GO:0004565">
    <property type="term" value="F:beta-galactosidase activity"/>
    <property type="evidence" value="ECO:0007669"/>
    <property type="project" value="UniProtKB-EC"/>
</dbReference>
<comment type="caution">
    <text evidence="12">The sequence shown here is derived from an EMBL/GenBank/DDBJ whole genome shotgun (WGS) entry which is preliminary data.</text>
</comment>
<dbReference type="RefSeq" id="WP_146575327.1">
    <property type="nucleotide sequence ID" value="NZ_SJPH01000009.1"/>
</dbReference>
<evidence type="ECO:0000256" key="2">
    <source>
        <dbReference type="ARBA" id="ARBA00001959"/>
    </source>
</evidence>
<accession>A0A5C5VV66</accession>
<dbReference type="PROSITE" id="PS00608">
    <property type="entry name" value="GLYCOSYL_HYDROL_F2_2"/>
    <property type="match status" value="1"/>
</dbReference>
<dbReference type="SUPFAM" id="SSF51445">
    <property type="entry name" value="(Trans)glycosidases"/>
    <property type="match status" value="1"/>
</dbReference>
<dbReference type="PANTHER" id="PTHR46323:SF2">
    <property type="entry name" value="BETA-GALACTOSIDASE"/>
    <property type="match status" value="1"/>
</dbReference>
<dbReference type="GO" id="GO:0030246">
    <property type="term" value="F:carbohydrate binding"/>
    <property type="evidence" value="ECO:0007669"/>
    <property type="project" value="InterPro"/>
</dbReference>
<dbReference type="PANTHER" id="PTHR46323">
    <property type="entry name" value="BETA-GALACTOSIDASE"/>
    <property type="match status" value="1"/>
</dbReference>
<dbReference type="SUPFAM" id="SSF49785">
    <property type="entry name" value="Galactose-binding domain-like"/>
    <property type="match status" value="1"/>
</dbReference>
<dbReference type="GO" id="GO:0005990">
    <property type="term" value="P:lactose catabolic process"/>
    <property type="evidence" value="ECO:0007669"/>
    <property type="project" value="TreeGrafter"/>
</dbReference>
<comment type="cofactor">
    <cofactor evidence="2">
        <name>Na(+)</name>
        <dbReference type="ChEBI" id="CHEBI:29101"/>
    </cofactor>
</comment>
<dbReference type="AlphaFoldDB" id="A0A5C5VV66"/>
<dbReference type="InterPro" id="IPR006101">
    <property type="entry name" value="Glyco_hydro_2"/>
</dbReference>
<evidence type="ECO:0000256" key="8">
    <source>
        <dbReference type="ARBA" id="ARBA00032230"/>
    </source>
</evidence>
<feature type="chain" id="PRO_5023146462" description="Beta-galactosidase" evidence="10">
    <location>
        <begin position="32"/>
        <end position="1053"/>
    </location>
</feature>
<dbReference type="SUPFAM" id="SSF49303">
    <property type="entry name" value="beta-Galactosidase/glucuronidase domain"/>
    <property type="match status" value="2"/>
</dbReference>
<dbReference type="InterPro" id="IPR006102">
    <property type="entry name" value="Ig-like_GH2"/>
</dbReference>
<dbReference type="InterPro" id="IPR023232">
    <property type="entry name" value="Glyco_hydro_2_AS"/>
</dbReference>
<organism evidence="12 13">
    <name type="scientific">Botrimarina hoheduenensis</name>
    <dbReference type="NCBI Taxonomy" id="2528000"/>
    <lineage>
        <taxon>Bacteria</taxon>
        <taxon>Pseudomonadati</taxon>
        <taxon>Planctomycetota</taxon>
        <taxon>Planctomycetia</taxon>
        <taxon>Pirellulales</taxon>
        <taxon>Lacipirellulaceae</taxon>
        <taxon>Botrimarina</taxon>
    </lineage>
</organism>
<dbReference type="InterPro" id="IPR050347">
    <property type="entry name" value="Bact_Beta-galactosidase"/>
</dbReference>
<dbReference type="SUPFAM" id="SSF74650">
    <property type="entry name" value="Galactose mutarotase-like"/>
    <property type="match status" value="1"/>
</dbReference>
<sequence precursor="true">MYSTPRLATTWARLAAYRAKLSLLIVGCALAACQLLEAQEVPEWENPAVFGDNELPTRASFWHFPTAQMALESLQAGGNRRDASPYVQLLNGKWKFRYSAQVEQRPADFFEPEYDDSGWGSINVPSNWELQGHGTPIYTNMVYPFDKNPPKIAGHNGRPVGSYRTRFSVPESWLKRRVEICFDGVESAFYLWVNGQKVGYSEDSRIPARFDLTPYLKSGENLLAVEVYRWSDASYLEDQDFWRLSGIFRDVFLERLPEARLEDLSITPQVSPDGSRTGVNLLTSVGGSAKAVRVVAELFDKEGQSVARSDSGTASGKAKIGYGLVLDKPQLWTAETPYLYRLVVSLIDPQRGITYDATAVNVGLRTVEIKEGVLLVNGKYVYLNGVNRHEHHPVTGHTIDRASMIEDIRLMKQNNINAVRTCHYPNVPAWYDLCDEYGLYVIDEANIESHGMGYGPESLAKDPAWAAAHLDRTRRMVERDKNHPSIIIWSLGNEAGNGVNFMATYDWVKQRDASRPVQYEQAYYKDRNTDIRCPMYDTIDRIVEYAEGRMPGVTVDRPLILCEYEHAMGNSVGNLADYWKAIRSHRALQGGFIWDWVDQGLVKKDAAGTLFYAYGGDFGDTPNDANFCFNGLVQADRKPNPSLSEVRKVYQRIETLPGSDSADHILVKNAYDFRTLDGVQIEWRLEVDGEPLASGTQPSPAVPAGAQANVQLDGFPALTANGKEAFLLVRFVQPGATAWSEAGHVLAWDQLPVPVTMRPHVPRPVSAAVTFSETPEVINLQAAGSAVTISKQTGLLVSLRHDGSELLASPLKPNYWRVPTDNDRGNKMTERQGVWRKASESRKLESVESKSSANWHEVHASSKLLDGRAREELVYRLSSEGQLAISHHVQREASLPEFPRVGLTTTLPDRIEESSWYGLGPHETYWDRKAGAWVGLHKSPASELAFDYLRPQENGNRSEVRWLNLVDSQGDGLRVTGNPRFDFSVWPYTADDLQQAKHPHEIVRGKTLTLNLDYRQMGVAGDNSWGALAHPPYRLSKPEYQWRVTLSPTRAAP</sequence>
<evidence type="ECO:0000313" key="13">
    <source>
        <dbReference type="Proteomes" id="UP000318995"/>
    </source>
</evidence>
<keyword evidence="6 9" id="KW-0378">Hydrolase</keyword>
<dbReference type="InterPro" id="IPR017853">
    <property type="entry name" value="GH"/>
</dbReference>
<evidence type="ECO:0000256" key="1">
    <source>
        <dbReference type="ARBA" id="ARBA00001412"/>
    </source>
</evidence>
<dbReference type="Proteomes" id="UP000318995">
    <property type="component" value="Unassembled WGS sequence"/>
</dbReference>
<evidence type="ECO:0000256" key="7">
    <source>
        <dbReference type="ARBA" id="ARBA00023295"/>
    </source>
</evidence>
<dbReference type="Gene3D" id="3.20.20.80">
    <property type="entry name" value="Glycosidases"/>
    <property type="match status" value="1"/>
</dbReference>
<evidence type="ECO:0000256" key="4">
    <source>
        <dbReference type="ARBA" id="ARBA00012756"/>
    </source>
</evidence>
<comment type="catalytic activity">
    <reaction evidence="1 9">
        <text>Hydrolysis of terminal non-reducing beta-D-galactose residues in beta-D-galactosides.</text>
        <dbReference type="EC" id="3.2.1.23"/>
    </reaction>
</comment>
<dbReference type="PROSITE" id="PS00719">
    <property type="entry name" value="GLYCOSYL_HYDROL_F2_1"/>
    <property type="match status" value="1"/>
</dbReference>
<evidence type="ECO:0000256" key="6">
    <source>
        <dbReference type="ARBA" id="ARBA00022801"/>
    </source>
</evidence>
<dbReference type="EMBL" id="SJPH01000009">
    <property type="protein sequence ID" value="TWT41422.1"/>
    <property type="molecule type" value="Genomic_DNA"/>
</dbReference>
<feature type="domain" description="Beta galactosidase small chain/" evidence="11">
    <location>
        <begin position="779"/>
        <end position="1047"/>
    </location>
</feature>
<name>A0A5C5VV66_9BACT</name>
<evidence type="ECO:0000256" key="5">
    <source>
        <dbReference type="ARBA" id="ARBA00013303"/>
    </source>
</evidence>
<dbReference type="InterPro" id="IPR006103">
    <property type="entry name" value="Glyco_hydro_2_cat"/>
</dbReference>
<dbReference type="GO" id="GO:0009341">
    <property type="term" value="C:beta-galactosidase complex"/>
    <property type="evidence" value="ECO:0007669"/>
    <property type="project" value="InterPro"/>
</dbReference>
<dbReference type="InterPro" id="IPR013783">
    <property type="entry name" value="Ig-like_fold"/>
</dbReference>
<dbReference type="Pfam" id="PF00703">
    <property type="entry name" value="Glyco_hydro_2"/>
    <property type="match status" value="1"/>
</dbReference>
<feature type="signal peptide" evidence="10">
    <location>
        <begin position="1"/>
        <end position="31"/>
    </location>
</feature>
<keyword evidence="7 9" id="KW-0326">Glycosidase</keyword>
<dbReference type="OrthoDB" id="9762066at2"/>
<comment type="similarity">
    <text evidence="3 9">Belongs to the glycosyl hydrolase 2 family.</text>
</comment>